<keyword evidence="13" id="KW-1185">Reference proteome</keyword>
<dbReference type="PANTHER" id="PTHR14517">
    <property type="entry name" value="RIB43A-RELATED"/>
    <property type="match status" value="1"/>
</dbReference>
<dbReference type="OrthoDB" id="429119at2759"/>
<evidence type="ECO:0000256" key="5">
    <source>
        <dbReference type="ARBA" id="ARBA00023054"/>
    </source>
</evidence>
<sequence>TALFDPKLEPLIPSEEKQQVSDAKMLNAELVSDRVARMKLEARRGREEERRGRIFNEKERTNGVDKEALDMQVEEKKRSEEAEKEEQMAYDADVLQHSKAALLLQQRQARARRAAQTAALAFRGQQDPGSDPDPQRDPDPAGADLQMILPGLAGEDPESGSRRGRQREQQREWLAQQQDERQAERQRLELEALHYEQTRLEMNNKAAELHSLEMEKRREAAMETKNYNLMKVRLSRHMMGAHPDSLQQLRQIQKQQMEEKKWDRARTEAARRALLLERQQARRGRQLRKHLDSTNVQLARAQRESSTPAADEGGRTDGEQRGTNDQ</sequence>
<evidence type="ECO:0000256" key="10">
    <source>
        <dbReference type="SAM" id="Coils"/>
    </source>
</evidence>
<evidence type="ECO:0000313" key="12">
    <source>
        <dbReference type="EMBL" id="CAG5958502.1"/>
    </source>
</evidence>
<evidence type="ECO:0000256" key="7">
    <source>
        <dbReference type="ARBA" id="ARBA00023212"/>
    </source>
</evidence>
<evidence type="ECO:0000256" key="1">
    <source>
        <dbReference type="ARBA" id="ARBA00004611"/>
    </source>
</evidence>
<name>A0A8S4BLJ5_9TELE</name>
<protein>
    <submittedName>
        <fullName evidence="12">(Atlantic silverside) hypothetical protein</fullName>
    </submittedName>
</protein>
<comment type="subcellular location">
    <subcellularLocation>
        <location evidence="1">Cytoplasm</location>
        <location evidence="1">Cytoskeleton</location>
        <location evidence="1">Flagellum axoneme</location>
    </subcellularLocation>
</comment>
<proteinExistence type="inferred from homology"/>
<keyword evidence="7" id="KW-0206">Cytoskeleton</keyword>
<comment type="subunit">
    <text evidence="9">Microtubule inner protein component of sperm flagellar doublet microtubules.</text>
</comment>
<evidence type="ECO:0000256" key="8">
    <source>
        <dbReference type="ARBA" id="ARBA00023273"/>
    </source>
</evidence>
<feature type="region of interest" description="Disordered" evidence="11">
    <location>
        <begin position="114"/>
        <end position="180"/>
    </location>
</feature>
<feature type="compositionally biased region" description="Basic and acidic residues" evidence="11">
    <location>
        <begin position="42"/>
        <end position="87"/>
    </location>
</feature>
<evidence type="ECO:0000256" key="6">
    <source>
        <dbReference type="ARBA" id="ARBA00023069"/>
    </source>
</evidence>
<dbReference type="PANTHER" id="PTHR14517:SF10">
    <property type="entry name" value="RIB43A-LIKE WITH COILED-COILS PROTEIN 2"/>
    <property type="match status" value="1"/>
</dbReference>
<evidence type="ECO:0000256" key="3">
    <source>
        <dbReference type="ARBA" id="ARBA00022490"/>
    </source>
</evidence>
<feature type="compositionally biased region" description="Basic and acidic residues" evidence="11">
    <location>
        <begin position="312"/>
        <end position="326"/>
    </location>
</feature>
<organism evidence="12 13">
    <name type="scientific">Menidia menidia</name>
    <name type="common">Atlantic silverside</name>
    <dbReference type="NCBI Taxonomy" id="238744"/>
    <lineage>
        <taxon>Eukaryota</taxon>
        <taxon>Metazoa</taxon>
        <taxon>Chordata</taxon>
        <taxon>Craniata</taxon>
        <taxon>Vertebrata</taxon>
        <taxon>Euteleostomi</taxon>
        <taxon>Actinopterygii</taxon>
        <taxon>Neopterygii</taxon>
        <taxon>Teleostei</taxon>
        <taxon>Neoteleostei</taxon>
        <taxon>Acanthomorphata</taxon>
        <taxon>Ovalentaria</taxon>
        <taxon>Atherinomorphae</taxon>
        <taxon>Atheriniformes</taxon>
        <taxon>Atherinopsidae</taxon>
        <taxon>Menidiinae</taxon>
        <taxon>Menidia</taxon>
    </lineage>
</organism>
<evidence type="ECO:0000256" key="2">
    <source>
        <dbReference type="ARBA" id="ARBA00006875"/>
    </source>
</evidence>
<comment type="caution">
    <text evidence="12">The sequence shown here is derived from an EMBL/GenBank/DDBJ whole genome shotgun (WGS) entry which is preliminary data.</text>
</comment>
<feature type="region of interest" description="Disordered" evidence="11">
    <location>
        <begin position="42"/>
        <end position="88"/>
    </location>
</feature>
<keyword evidence="3" id="KW-0963">Cytoplasm</keyword>
<keyword evidence="4" id="KW-0282">Flagellum</keyword>
<evidence type="ECO:0000313" key="13">
    <source>
        <dbReference type="Proteomes" id="UP000677803"/>
    </source>
</evidence>
<keyword evidence="8" id="KW-0966">Cell projection</keyword>
<dbReference type="EMBL" id="CAJRST010022223">
    <property type="protein sequence ID" value="CAG5958502.1"/>
    <property type="molecule type" value="Genomic_DNA"/>
</dbReference>
<evidence type="ECO:0000256" key="9">
    <source>
        <dbReference type="ARBA" id="ARBA00046435"/>
    </source>
</evidence>
<feature type="non-terminal residue" evidence="12">
    <location>
        <position position="1"/>
    </location>
</feature>
<feature type="coiled-coil region" evidence="10">
    <location>
        <begin position="185"/>
        <end position="215"/>
    </location>
</feature>
<keyword evidence="5 10" id="KW-0175">Coiled coil</keyword>
<dbReference type="Pfam" id="PF05914">
    <property type="entry name" value="RIB43A"/>
    <property type="match status" value="1"/>
</dbReference>
<gene>
    <name evidence="12" type="ORF">MMEN_LOCUS15324</name>
</gene>
<feature type="region of interest" description="Disordered" evidence="11">
    <location>
        <begin position="1"/>
        <end position="20"/>
    </location>
</feature>
<dbReference type="AlphaFoldDB" id="A0A8S4BLJ5"/>
<dbReference type="Proteomes" id="UP000677803">
    <property type="component" value="Unassembled WGS sequence"/>
</dbReference>
<feature type="region of interest" description="Disordered" evidence="11">
    <location>
        <begin position="277"/>
        <end position="326"/>
    </location>
</feature>
<evidence type="ECO:0000256" key="4">
    <source>
        <dbReference type="ARBA" id="ARBA00022846"/>
    </source>
</evidence>
<comment type="similarity">
    <text evidence="2">Belongs to the RIB43A family.</text>
</comment>
<evidence type="ECO:0000256" key="11">
    <source>
        <dbReference type="SAM" id="MobiDB-lite"/>
    </source>
</evidence>
<reference evidence="12" key="1">
    <citation type="submission" date="2021-05" db="EMBL/GenBank/DDBJ databases">
        <authorList>
            <person name="Tigano A."/>
        </authorList>
    </citation>
    <scope>NUCLEOTIDE SEQUENCE</scope>
</reference>
<accession>A0A8S4BLJ5</accession>
<dbReference type="InterPro" id="IPR008805">
    <property type="entry name" value="RIB43A"/>
</dbReference>
<keyword evidence="6" id="KW-0969">Cilium</keyword>